<dbReference type="InterPro" id="IPR029068">
    <property type="entry name" value="Glyas_Bleomycin-R_OHBP_Dase"/>
</dbReference>
<feature type="binding site" evidence="5">
    <location>
        <position position="162"/>
    </location>
    <ligand>
        <name>Fe cation</name>
        <dbReference type="ChEBI" id="CHEBI:24875"/>
    </ligand>
</feature>
<feature type="domain" description="VOC" evidence="6">
    <location>
        <begin position="159"/>
        <end position="310"/>
    </location>
</feature>
<dbReference type="PROSITE" id="PS51819">
    <property type="entry name" value="VOC"/>
    <property type="match status" value="2"/>
</dbReference>
<comment type="similarity">
    <text evidence="1">Belongs to the 4HPPD family.</text>
</comment>
<proteinExistence type="inferred from homology"/>
<sequence length="353" mass="37831">MTMTGHFQDLTVDHVRIYCADLDPLIAQFGSYGLDVRAEGVGPGAEHSVVLGHGDIRLVLTRPGTGDHPGGMYTAQHGYGVSDIALGTADAAGAFHEAVRRGARPIAAPERTAGVVTASVAGFGDVIHTFVQREPGGPWSLPGLNPVHRPGTPGIGLRLVDHFAVCVEAGRLTEVVEHYERVFGFSAIFTERIVVGEQAMDSQVVQSAGGAVTLTVIAPDTTRRPGQIDTFLKDHGGPGVQHIAFETDDVTRSVGAMSDAGIEFLTTPAAYYERLRDRLQLTRHSVTELSRLNVLADEDHDGQLYQIFTKSTHPRGTLFFEIIERVGARTFGSGNIKALYEAVELDQAAADGR</sequence>
<feature type="binding site" evidence="5">
    <location>
        <position position="242"/>
    </location>
    <ligand>
        <name>Fe cation</name>
        <dbReference type="ChEBI" id="CHEBI:24875"/>
    </ligand>
</feature>
<feature type="domain" description="VOC" evidence="6">
    <location>
        <begin position="11"/>
        <end position="133"/>
    </location>
</feature>
<evidence type="ECO:0000256" key="1">
    <source>
        <dbReference type="ARBA" id="ARBA00005877"/>
    </source>
</evidence>
<dbReference type="InterPro" id="IPR041736">
    <property type="entry name" value="4OHPhenylPyrv_dOase_N"/>
</dbReference>
<dbReference type="SUPFAM" id="SSF54593">
    <property type="entry name" value="Glyoxalase/Bleomycin resistance protein/Dihydroxybiphenyl dioxygenase"/>
    <property type="match status" value="1"/>
</dbReference>
<evidence type="ECO:0000256" key="5">
    <source>
        <dbReference type="PIRSR" id="PIRSR009283-1"/>
    </source>
</evidence>
<keyword evidence="2 5" id="KW-0479">Metal-binding</keyword>
<evidence type="ECO:0000313" key="7">
    <source>
        <dbReference type="EMBL" id="CAG15040.1"/>
    </source>
</evidence>
<dbReference type="EMBL" id="AJ632270">
    <property type="protein sequence ID" value="CAG15040.1"/>
    <property type="molecule type" value="Genomic_DNA"/>
</dbReference>
<dbReference type="GO" id="GO:0046872">
    <property type="term" value="F:metal ion binding"/>
    <property type="evidence" value="ECO:0007669"/>
    <property type="project" value="UniProtKB-KW"/>
</dbReference>
<dbReference type="InterPro" id="IPR005956">
    <property type="entry name" value="4OHPhenylPyrv_dOase"/>
</dbReference>
<dbReference type="PANTHER" id="PTHR11959">
    <property type="entry name" value="4-HYDROXYPHENYLPYRUVATE DIOXYGENASE"/>
    <property type="match status" value="1"/>
</dbReference>
<dbReference type="AlphaFoldDB" id="Q6ZZG5"/>
<name>Q6ZZG5_ACTTI</name>
<protein>
    <submittedName>
        <fullName evidence="7">HmaS protein</fullName>
    </submittedName>
</protein>
<accession>Q6ZZG5</accession>
<dbReference type="InterPro" id="IPR037523">
    <property type="entry name" value="VOC_core"/>
</dbReference>
<dbReference type="GO" id="GO:0003868">
    <property type="term" value="F:4-hydroxyphenylpyruvate dioxygenase activity"/>
    <property type="evidence" value="ECO:0007669"/>
    <property type="project" value="InterPro"/>
</dbReference>
<dbReference type="InterPro" id="IPR041735">
    <property type="entry name" value="4OHPhenylPyrv_dOase_C"/>
</dbReference>
<dbReference type="CDD" id="cd07250">
    <property type="entry name" value="HPPD_C_like"/>
    <property type="match status" value="1"/>
</dbReference>
<dbReference type="PIRSF" id="PIRSF009283">
    <property type="entry name" value="HPP_dOase"/>
    <property type="match status" value="1"/>
</dbReference>
<dbReference type="GO" id="GO:0006572">
    <property type="term" value="P:L-tyrosine catabolic process"/>
    <property type="evidence" value="ECO:0007669"/>
    <property type="project" value="TreeGrafter"/>
</dbReference>
<reference evidence="7" key="1">
    <citation type="journal article" date="2004" name="Chem. Biol.">
        <title>Biosynthetic gene cluster of the glycopeptide antibiotic teicoplanin: characterization of two glycosyltransferases and the key acyltransferase.</title>
        <authorList>
            <person name="Li T.L."/>
            <person name="Huang F."/>
            <person name="Haydock S.F."/>
            <person name="Mironenko T."/>
            <person name="Leadlay P.F."/>
            <person name="Spencer J.B."/>
        </authorList>
    </citation>
    <scope>NUCLEOTIDE SEQUENCE</scope>
</reference>
<dbReference type="Pfam" id="PF13669">
    <property type="entry name" value="Glyoxalase_4"/>
    <property type="match status" value="1"/>
</dbReference>
<evidence type="ECO:0000259" key="6">
    <source>
        <dbReference type="PROSITE" id="PS51819"/>
    </source>
</evidence>
<keyword evidence="3" id="KW-0677">Repeat</keyword>
<dbReference type="PANTHER" id="PTHR11959:SF1">
    <property type="entry name" value="4-HYDROXYPHENYLPYRUVATE DIOXYGENASE"/>
    <property type="match status" value="1"/>
</dbReference>
<feature type="binding site" evidence="5">
    <location>
        <position position="321"/>
    </location>
    <ligand>
        <name>Fe cation</name>
        <dbReference type="ChEBI" id="CHEBI:24875"/>
    </ligand>
</feature>
<evidence type="ECO:0000256" key="3">
    <source>
        <dbReference type="ARBA" id="ARBA00022737"/>
    </source>
</evidence>
<dbReference type="Gene3D" id="3.10.180.10">
    <property type="entry name" value="2,3-Dihydroxybiphenyl 1,2-Dioxygenase, domain 1"/>
    <property type="match status" value="2"/>
</dbReference>
<comment type="cofactor">
    <cofactor evidence="5">
        <name>Fe cation</name>
        <dbReference type="ChEBI" id="CHEBI:24875"/>
    </cofactor>
    <text evidence="5">Binds 1 Fe cation per subunit.</text>
</comment>
<evidence type="ECO:0000256" key="2">
    <source>
        <dbReference type="ARBA" id="ARBA00022723"/>
    </source>
</evidence>
<keyword evidence="4 5" id="KW-0408">Iron</keyword>
<organism evidence="7">
    <name type="scientific">Actinoplanes teichomyceticus</name>
    <dbReference type="NCBI Taxonomy" id="1867"/>
    <lineage>
        <taxon>Bacteria</taxon>
        <taxon>Bacillati</taxon>
        <taxon>Actinomycetota</taxon>
        <taxon>Actinomycetes</taxon>
        <taxon>Micromonosporales</taxon>
        <taxon>Micromonosporaceae</taxon>
        <taxon>Actinoplanes</taxon>
    </lineage>
</organism>
<dbReference type="NCBIfam" id="TIGR01263">
    <property type="entry name" value="4HPPD"/>
    <property type="match status" value="1"/>
</dbReference>
<dbReference type="CDD" id="cd08342">
    <property type="entry name" value="HPPD_N_like"/>
    <property type="match status" value="1"/>
</dbReference>
<evidence type="ECO:0000256" key="4">
    <source>
        <dbReference type="ARBA" id="ARBA00023004"/>
    </source>
</evidence>